<feature type="region of interest" description="Disordered" evidence="1">
    <location>
        <begin position="88"/>
        <end position="115"/>
    </location>
</feature>
<evidence type="ECO:0000313" key="2">
    <source>
        <dbReference type="Ensembl" id="ENSAPLP00000022995.1"/>
    </source>
</evidence>
<keyword evidence="3" id="KW-1185">Reference proteome</keyword>
<dbReference type="AlphaFoldDB" id="A0A493TBF7"/>
<dbReference type="PANTHER" id="PTHR10762">
    <property type="entry name" value="DIPHTHAMIDE BIOSYNTHESIS PROTEIN"/>
    <property type="match status" value="1"/>
</dbReference>
<evidence type="ECO:0000313" key="3">
    <source>
        <dbReference type="Proteomes" id="UP000016666"/>
    </source>
</evidence>
<dbReference type="Gene3D" id="3.40.50.11840">
    <property type="entry name" value="Diphthamide synthesis DPH1/DPH2 domain 1"/>
    <property type="match status" value="1"/>
</dbReference>
<dbReference type="GO" id="GO:0090560">
    <property type="term" value="F:2-(3-amino-3-carboxypropyl)histidine synthase activity"/>
    <property type="evidence" value="ECO:0007669"/>
    <property type="project" value="InterPro"/>
</dbReference>
<dbReference type="Proteomes" id="UP000016666">
    <property type="component" value="Unassembled WGS sequence"/>
</dbReference>
<feature type="region of interest" description="Disordered" evidence="1">
    <location>
        <begin position="1"/>
        <end position="27"/>
    </location>
</feature>
<dbReference type="GO" id="GO:0017183">
    <property type="term" value="P:protein histidyl modification to diphthamide"/>
    <property type="evidence" value="ECO:0007669"/>
    <property type="project" value="InterPro"/>
</dbReference>
<feature type="compositionally biased region" description="Low complexity" evidence="1">
    <location>
        <begin position="101"/>
        <end position="115"/>
    </location>
</feature>
<dbReference type="PANTHER" id="PTHR10762:SF2">
    <property type="entry name" value="2-(3-AMINO-3-CARBOXYPROPYL)HISTIDINE SYNTHASE SUBUNIT 2"/>
    <property type="match status" value="1"/>
</dbReference>
<organism evidence="2 3">
    <name type="scientific">Anas platyrhynchos platyrhynchos</name>
    <name type="common">Northern mallard</name>
    <dbReference type="NCBI Taxonomy" id="8840"/>
    <lineage>
        <taxon>Eukaryota</taxon>
        <taxon>Metazoa</taxon>
        <taxon>Chordata</taxon>
        <taxon>Craniata</taxon>
        <taxon>Vertebrata</taxon>
        <taxon>Euteleostomi</taxon>
        <taxon>Archelosauria</taxon>
        <taxon>Archosauria</taxon>
        <taxon>Dinosauria</taxon>
        <taxon>Saurischia</taxon>
        <taxon>Theropoda</taxon>
        <taxon>Coelurosauria</taxon>
        <taxon>Aves</taxon>
        <taxon>Neognathae</taxon>
        <taxon>Galloanserae</taxon>
        <taxon>Anseriformes</taxon>
        <taxon>Anatidae</taxon>
        <taxon>Anatinae</taxon>
        <taxon>Anas</taxon>
    </lineage>
</organism>
<dbReference type="InterPro" id="IPR016435">
    <property type="entry name" value="DPH1/DPH2"/>
</dbReference>
<accession>A0A493TBF7</accession>
<dbReference type="Ensembl" id="ENSAPLT00000044287.1">
    <property type="protein sequence ID" value="ENSAPLP00000022995.1"/>
    <property type="gene ID" value="ENSAPLG00000020706.1"/>
</dbReference>
<dbReference type="GeneTree" id="ENSGT00950000186200"/>
<sequence>MATAFSPDGQAALRRALGPAPAPRGDIDGCYETGRAAAFVRGGGFREGRGGVALQFPDQLLQDAVAVAARLEAESGAEVSVLGDTTYGRWADNAGSPPPSNAGSPPSNAGCTPIA</sequence>
<evidence type="ECO:0000256" key="1">
    <source>
        <dbReference type="SAM" id="MobiDB-lite"/>
    </source>
</evidence>
<reference evidence="2" key="2">
    <citation type="submission" date="2025-08" db="UniProtKB">
        <authorList>
            <consortium name="Ensembl"/>
        </authorList>
    </citation>
    <scope>IDENTIFICATION</scope>
</reference>
<dbReference type="NCBIfam" id="TIGR00322">
    <property type="entry name" value="diphth2_R"/>
    <property type="match status" value="1"/>
</dbReference>
<dbReference type="STRING" id="8840.ENSAPLP00000022995"/>
<name>A0A493TBF7_ANAPP</name>
<reference evidence="2" key="3">
    <citation type="submission" date="2025-09" db="UniProtKB">
        <authorList>
            <consortium name="Ensembl"/>
        </authorList>
    </citation>
    <scope>IDENTIFICATION</scope>
</reference>
<dbReference type="InterPro" id="IPR042263">
    <property type="entry name" value="DPH1/DPH2_1"/>
</dbReference>
<reference evidence="3" key="1">
    <citation type="submission" date="2017-10" db="EMBL/GenBank/DDBJ databases">
        <title>A new Pekin duck reference genome.</title>
        <authorList>
            <person name="Hou Z.-C."/>
            <person name="Zhou Z.-K."/>
            <person name="Zhu F."/>
            <person name="Hou S.-S."/>
        </authorList>
    </citation>
    <scope>NUCLEOTIDE SEQUENCE [LARGE SCALE GENOMIC DNA]</scope>
</reference>
<proteinExistence type="predicted"/>
<protein>
    <submittedName>
        <fullName evidence="2">Uncharacterized protein</fullName>
    </submittedName>
</protein>